<evidence type="ECO:0000256" key="5">
    <source>
        <dbReference type="HAMAP-Rule" id="MF_00472"/>
    </source>
</evidence>
<name>A0A437QST4_9GAMM</name>
<dbReference type="GO" id="GO:0061542">
    <property type="term" value="F:3-demethylubiquinol 3-O-methyltransferase activity"/>
    <property type="evidence" value="ECO:0007669"/>
    <property type="project" value="UniProtKB-UniRule"/>
</dbReference>
<evidence type="ECO:0000313" key="8">
    <source>
        <dbReference type="Proteomes" id="UP000283077"/>
    </source>
</evidence>
<comment type="function">
    <text evidence="5">O-methyltransferase that catalyzes the 2 O-methylation steps in the ubiquinone biosynthetic pathway.</text>
</comment>
<dbReference type="OrthoDB" id="9801538at2"/>
<dbReference type="FunFam" id="3.40.50.150:FF:000028">
    <property type="entry name" value="Ubiquinone biosynthesis O-methyltransferase"/>
    <property type="match status" value="1"/>
</dbReference>
<dbReference type="InterPro" id="IPR010233">
    <property type="entry name" value="UbiG_MeTrfase"/>
</dbReference>
<gene>
    <name evidence="5 7" type="primary">ubiG</name>
    <name evidence="7" type="ORF">EOE67_10230</name>
</gene>
<dbReference type="PANTHER" id="PTHR43464">
    <property type="entry name" value="METHYLTRANSFERASE"/>
    <property type="match status" value="1"/>
</dbReference>
<comment type="similarity">
    <text evidence="5">Belongs to the methyltransferase superfamily. UbiG/COQ3 family.</text>
</comment>
<dbReference type="PANTHER" id="PTHR43464:SF19">
    <property type="entry name" value="UBIQUINONE BIOSYNTHESIS O-METHYLTRANSFERASE, MITOCHONDRIAL"/>
    <property type="match status" value="1"/>
</dbReference>
<evidence type="ECO:0000313" key="7">
    <source>
        <dbReference type="EMBL" id="RVU37552.1"/>
    </source>
</evidence>
<reference evidence="7 8" key="1">
    <citation type="submission" date="2019-01" db="EMBL/GenBank/DDBJ databases">
        <authorList>
            <person name="Chen W.-M."/>
        </authorList>
    </citation>
    <scope>NUCLEOTIDE SEQUENCE [LARGE SCALE GENOMIC DNA]</scope>
    <source>
        <strain evidence="7 8">KYPC3</strain>
    </source>
</reference>
<dbReference type="AlphaFoldDB" id="A0A437QST4"/>
<dbReference type="HAMAP" id="MF_00472">
    <property type="entry name" value="UbiG"/>
    <property type="match status" value="1"/>
</dbReference>
<comment type="catalytic activity">
    <reaction evidence="5">
        <text>a 3-demethylubiquinol + S-adenosyl-L-methionine = a ubiquinol + S-adenosyl-L-homocysteine + H(+)</text>
        <dbReference type="Rhea" id="RHEA:44380"/>
        <dbReference type="Rhea" id="RHEA-COMP:9566"/>
        <dbReference type="Rhea" id="RHEA-COMP:10914"/>
        <dbReference type="ChEBI" id="CHEBI:15378"/>
        <dbReference type="ChEBI" id="CHEBI:17976"/>
        <dbReference type="ChEBI" id="CHEBI:57856"/>
        <dbReference type="ChEBI" id="CHEBI:59789"/>
        <dbReference type="ChEBI" id="CHEBI:84422"/>
        <dbReference type="EC" id="2.1.1.64"/>
    </reaction>
</comment>
<accession>A0A437QST4</accession>
<feature type="binding site" evidence="5">
    <location>
        <position position="53"/>
    </location>
    <ligand>
        <name>S-adenosyl-L-methionine</name>
        <dbReference type="ChEBI" id="CHEBI:59789"/>
    </ligand>
</feature>
<evidence type="ECO:0000256" key="3">
    <source>
        <dbReference type="ARBA" id="ARBA00022688"/>
    </source>
</evidence>
<proteinExistence type="inferred from homology"/>
<dbReference type="Gene3D" id="3.40.50.150">
    <property type="entry name" value="Vaccinia Virus protein VP39"/>
    <property type="match status" value="1"/>
</dbReference>
<evidence type="ECO:0000256" key="4">
    <source>
        <dbReference type="ARBA" id="ARBA00022691"/>
    </source>
</evidence>
<feature type="binding site" evidence="5">
    <location>
        <position position="73"/>
    </location>
    <ligand>
        <name>S-adenosyl-L-methionine</name>
        <dbReference type="ChEBI" id="CHEBI:59789"/>
    </ligand>
</feature>
<dbReference type="Pfam" id="PF13489">
    <property type="entry name" value="Methyltransf_23"/>
    <property type="match status" value="1"/>
</dbReference>
<keyword evidence="8" id="KW-1185">Reference proteome</keyword>
<dbReference type="SUPFAM" id="SSF53335">
    <property type="entry name" value="S-adenosyl-L-methionine-dependent methyltransferases"/>
    <property type="match status" value="1"/>
</dbReference>
<evidence type="ECO:0000256" key="2">
    <source>
        <dbReference type="ARBA" id="ARBA00022679"/>
    </source>
</evidence>
<keyword evidence="3 5" id="KW-0831">Ubiquinone biosynthesis</keyword>
<keyword evidence="2 5" id="KW-0808">Transferase</keyword>
<feature type="binding site" evidence="5">
    <location>
        <position position="94"/>
    </location>
    <ligand>
        <name>S-adenosyl-L-methionine</name>
        <dbReference type="ChEBI" id="CHEBI:59789"/>
    </ligand>
</feature>
<sequence>MPEHQLDQTNADQQKVDPRNVDQTEIAKFNEIASRWWDPAGEFKPLHQLNPTRLSYISDQLQGLFGKTAVDVGCGGGILAESMARAGAIVTGIDMADEALIVARLHALESGVKLDYQQSTAELFAANHPNQFDLVTCMEMLEHVPEPSSVVKACADLAKPGATLVFSTLNKNWKSYLMAIIGAEQVLRLVPKGTHDFNKFIRPSLLMRWIDDAGLELVDATGLHYNPIQQSFRTGPGLDVNYLVVARKPVV</sequence>
<organism evidence="7 8">
    <name type="scientific">Rheinheimera riviphila</name>
    <dbReference type="NCBI Taxonomy" id="1834037"/>
    <lineage>
        <taxon>Bacteria</taxon>
        <taxon>Pseudomonadati</taxon>
        <taxon>Pseudomonadota</taxon>
        <taxon>Gammaproteobacteria</taxon>
        <taxon>Chromatiales</taxon>
        <taxon>Chromatiaceae</taxon>
        <taxon>Rheinheimera</taxon>
    </lineage>
</organism>
<dbReference type="RefSeq" id="WP_127698987.1">
    <property type="nucleotide sequence ID" value="NZ_SACS01000009.1"/>
</dbReference>
<dbReference type="Proteomes" id="UP000283077">
    <property type="component" value="Unassembled WGS sequence"/>
</dbReference>
<dbReference type="GO" id="GO:0102208">
    <property type="term" value="F:2-polyprenyl-6-hydroxyphenol methylase activity"/>
    <property type="evidence" value="ECO:0007669"/>
    <property type="project" value="UniProtKB-EC"/>
</dbReference>
<protein>
    <recommendedName>
        <fullName evidence="5">Ubiquinone biosynthesis O-methyltransferase</fullName>
    </recommendedName>
    <alternativeName>
        <fullName evidence="5">2-polyprenyl-6-hydroxyphenol methylase</fullName>
        <ecNumber evidence="5">2.1.1.222</ecNumber>
    </alternativeName>
    <alternativeName>
        <fullName evidence="5">3-demethylubiquinone 3-O-methyltransferase</fullName>
        <ecNumber evidence="5">2.1.1.64</ecNumber>
    </alternativeName>
</protein>
<comment type="caution">
    <text evidence="7">The sequence shown here is derived from an EMBL/GenBank/DDBJ whole genome shotgun (WGS) entry which is preliminary data.</text>
</comment>
<feature type="binding site" evidence="5">
    <location>
        <position position="138"/>
    </location>
    <ligand>
        <name>S-adenosyl-L-methionine</name>
        <dbReference type="ChEBI" id="CHEBI:59789"/>
    </ligand>
</feature>
<comment type="catalytic activity">
    <reaction evidence="5">
        <text>a 3-(all-trans-polyprenyl)benzene-1,2-diol + S-adenosyl-L-methionine = a 2-methoxy-6-(all-trans-polyprenyl)phenol + S-adenosyl-L-homocysteine + H(+)</text>
        <dbReference type="Rhea" id="RHEA:31411"/>
        <dbReference type="Rhea" id="RHEA-COMP:9550"/>
        <dbReference type="Rhea" id="RHEA-COMP:9551"/>
        <dbReference type="ChEBI" id="CHEBI:15378"/>
        <dbReference type="ChEBI" id="CHEBI:57856"/>
        <dbReference type="ChEBI" id="CHEBI:59789"/>
        <dbReference type="ChEBI" id="CHEBI:62729"/>
        <dbReference type="ChEBI" id="CHEBI:62731"/>
        <dbReference type="EC" id="2.1.1.222"/>
    </reaction>
</comment>
<dbReference type="InterPro" id="IPR029063">
    <property type="entry name" value="SAM-dependent_MTases_sf"/>
</dbReference>
<dbReference type="EC" id="2.1.1.222" evidence="5"/>
<dbReference type="EC" id="2.1.1.64" evidence="5"/>
<dbReference type="EMBL" id="SACS01000009">
    <property type="protein sequence ID" value="RVU37552.1"/>
    <property type="molecule type" value="Genomic_DNA"/>
</dbReference>
<keyword evidence="1 5" id="KW-0489">Methyltransferase</keyword>
<dbReference type="NCBIfam" id="TIGR01983">
    <property type="entry name" value="UbiG"/>
    <property type="match status" value="1"/>
</dbReference>
<dbReference type="GO" id="GO:0032259">
    <property type="term" value="P:methylation"/>
    <property type="evidence" value="ECO:0007669"/>
    <property type="project" value="UniProtKB-KW"/>
</dbReference>
<dbReference type="UniPathway" id="UPA00232"/>
<feature type="region of interest" description="Disordered" evidence="6">
    <location>
        <begin position="1"/>
        <end position="20"/>
    </location>
</feature>
<dbReference type="GO" id="GO:0010420">
    <property type="term" value="F:polyprenyldihydroxybenzoate methyltransferase activity"/>
    <property type="evidence" value="ECO:0007669"/>
    <property type="project" value="InterPro"/>
</dbReference>
<evidence type="ECO:0000256" key="6">
    <source>
        <dbReference type="SAM" id="MobiDB-lite"/>
    </source>
</evidence>
<keyword evidence="4 5" id="KW-0949">S-adenosyl-L-methionine</keyword>
<dbReference type="CDD" id="cd02440">
    <property type="entry name" value="AdoMet_MTases"/>
    <property type="match status" value="1"/>
</dbReference>
<evidence type="ECO:0000256" key="1">
    <source>
        <dbReference type="ARBA" id="ARBA00022603"/>
    </source>
</evidence>
<comment type="pathway">
    <text evidence="5">Cofactor biosynthesis; ubiquinone biosynthesis.</text>
</comment>